<gene>
    <name evidence="4" type="ORF">K8344_01635</name>
</gene>
<dbReference type="Gene3D" id="3.40.630.30">
    <property type="match status" value="1"/>
</dbReference>
<keyword evidence="5" id="KW-1185">Reference proteome</keyword>
<organism evidence="4 5">
    <name type="scientific">Aequorivita xiaoshiensis</name>
    <dbReference type="NCBI Taxonomy" id="2874476"/>
    <lineage>
        <taxon>Bacteria</taxon>
        <taxon>Pseudomonadati</taxon>
        <taxon>Bacteroidota</taxon>
        <taxon>Flavobacteriia</taxon>
        <taxon>Flavobacteriales</taxon>
        <taxon>Flavobacteriaceae</taxon>
        <taxon>Aequorivita</taxon>
    </lineage>
</organism>
<dbReference type="Pfam" id="PF00583">
    <property type="entry name" value="Acetyltransf_1"/>
    <property type="match status" value="1"/>
</dbReference>
<evidence type="ECO:0000256" key="2">
    <source>
        <dbReference type="ARBA" id="ARBA00023315"/>
    </source>
</evidence>
<comment type="caution">
    <text evidence="4">The sequence shown here is derived from an EMBL/GenBank/DDBJ whole genome shotgun (WGS) entry which is preliminary data.</text>
</comment>
<dbReference type="SUPFAM" id="SSF55729">
    <property type="entry name" value="Acyl-CoA N-acyltransferases (Nat)"/>
    <property type="match status" value="1"/>
</dbReference>
<evidence type="ECO:0000256" key="1">
    <source>
        <dbReference type="ARBA" id="ARBA00022679"/>
    </source>
</evidence>
<dbReference type="AlphaFoldDB" id="A0A9X1QZ57"/>
<dbReference type="PANTHER" id="PTHR43420">
    <property type="entry name" value="ACETYLTRANSFERASE"/>
    <property type="match status" value="1"/>
</dbReference>
<keyword evidence="2" id="KW-0012">Acyltransferase</keyword>
<dbReference type="Proteomes" id="UP001139462">
    <property type="component" value="Unassembled WGS sequence"/>
</dbReference>
<reference evidence="4" key="1">
    <citation type="submission" date="2021-09" db="EMBL/GenBank/DDBJ databases">
        <title>Genome of Aequorivita sp. strain F64183.</title>
        <authorList>
            <person name="Wang Y."/>
        </authorList>
    </citation>
    <scope>NUCLEOTIDE SEQUENCE</scope>
    <source>
        <strain evidence="4">F64183</strain>
    </source>
</reference>
<dbReference type="CDD" id="cd04301">
    <property type="entry name" value="NAT_SF"/>
    <property type="match status" value="1"/>
</dbReference>
<dbReference type="PROSITE" id="PS51186">
    <property type="entry name" value="GNAT"/>
    <property type="match status" value="1"/>
</dbReference>
<sequence length="192" mass="21736">MKKVVSLNIRVARPEDFREVVPLMVQAMEELACAFANANKVEDTYELFAHFFQKKENQYSFDHTLVYEEDGVIMGSITTYDGKLLPIYRKPFMEYIAEKFGVDDLVIEDETAPGEVYIDTVSVSPNYQGKGIGKKLIAAAMDKARVEGHEKIGLLVDFNNPNAKKLYSKLGFQSVGRKKLGDGDYEHLQLKL</sequence>
<feature type="domain" description="N-acetyltransferase" evidence="3">
    <location>
        <begin position="7"/>
        <end position="192"/>
    </location>
</feature>
<evidence type="ECO:0000313" key="5">
    <source>
        <dbReference type="Proteomes" id="UP001139462"/>
    </source>
</evidence>
<keyword evidence="1" id="KW-0808">Transferase</keyword>
<accession>A0A9X1QZ57</accession>
<dbReference type="RefSeq" id="WP_237606543.1">
    <property type="nucleotide sequence ID" value="NZ_JAIRBB010000001.1"/>
</dbReference>
<evidence type="ECO:0000259" key="3">
    <source>
        <dbReference type="PROSITE" id="PS51186"/>
    </source>
</evidence>
<dbReference type="InterPro" id="IPR050680">
    <property type="entry name" value="YpeA/RimI_acetyltransf"/>
</dbReference>
<dbReference type="InterPro" id="IPR016181">
    <property type="entry name" value="Acyl_CoA_acyltransferase"/>
</dbReference>
<dbReference type="GO" id="GO:0016747">
    <property type="term" value="F:acyltransferase activity, transferring groups other than amino-acyl groups"/>
    <property type="evidence" value="ECO:0007669"/>
    <property type="project" value="InterPro"/>
</dbReference>
<evidence type="ECO:0000313" key="4">
    <source>
        <dbReference type="EMBL" id="MCG2429805.1"/>
    </source>
</evidence>
<dbReference type="EMBL" id="JAIRBB010000001">
    <property type="protein sequence ID" value="MCG2429805.1"/>
    <property type="molecule type" value="Genomic_DNA"/>
</dbReference>
<protein>
    <submittedName>
        <fullName evidence="4">GNAT family N-acetyltransferase</fullName>
    </submittedName>
</protein>
<proteinExistence type="predicted"/>
<dbReference type="PANTHER" id="PTHR43420:SF47">
    <property type="entry name" value="N-ACETYLTRANSFERASE DOMAIN-CONTAINING PROTEIN"/>
    <property type="match status" value="1"/>
</dbReference>
<dbReference type="InterPro" id="IPR000182">
    <property type="entry name" value="GNAT_dom"/>
</dbReference>
<name>A0A9X1QZ57_9FLAO</name>